<dbReference type="EMBL" id="CP018154">
    <property type="protein sequence ID" value="APG62375.1"/>
    <property type="molecule type" value="Genomic_DNA"/>
</dbReference>
<sequence length="132" mass="14678">MIISALFLSSMINAEPVKYAPALPENLSEVEEAIWHKKPKATKASINKVQKIAKANGCKPATPIKHYEAFKIVVLLLVDEKGNVKQMTPVANGCAAVEEFGANQLREKIGDLRSKPLGNKDKWYRASILYNW</sequence>
<dbReference type="AlphaFoldDB" id="A0A1L3JB55"/>
<gene>
    <name evidence="1" type="ORF">LPB140_05710</name>
</gene>
<proteinExistence type="predicted"/>
<reference evidence="1 2" key="1">
    <citation type="submission" date="2016-11" db="EMBL/GenBank/DDBJ databases">
        <title>Sphingorhabdus sp. LPB0140, isolated from marine environment.</title>
        <authorList>
            <person name="Kim E."/>
            <person name="Yi H."/>
        </authorList>
    </citation>
    <scope>NUCLEOTIDE SEQUENCE [LARGE SCALE GENOMIC DNA]</scope>
    <source>
        <strain evidence="1 2">LPB0140</strain>
    </source>
</reference>
<accession>A0A1L3JB55</accession>
<dbReference type="Proteomes" id="UP000242561">
    <property type="component" value="Chromosome"/>
</dbReference>
<organism evidence="1 2">
    <name type="scientific">Sphingorhabdus lutea</name>
    <dbReference type="NCBI Taxonomy" id="1913578"/>
    <lineage>
        <taxon>Bacteria</taxon>
        <taxon>Pseudomonadati</taxon>
        <taxon>Pseudomonadota</taxon>
        <taxon>Alphaproteobacteria</taxon>
        <taxon>Sphingomonadales</taxon>
        <taxon>Sphingomonadaceae</taxon>
        <taxon>Sphingorhabdus</taxon>
    </lineage>
</organism>
<name>A0A1L3JB55_9SPHN</name>
<dbReference type="KEGG" id="sphl:LPB140_05710"/>
<dbReference type="STRING" id="1913578.LPB140_05710"/>
<dbReference type="OrthoDB" id="7472509at2"/>
<protein>
    <recommendedName>
        <fullName evidence="3">TonB C-terminal domain-containing protein</fullName>
    </recommendedName>
</protein>
<keyword evidence="2" id="KW-1185">Reference proteome</keyword>
<evidence type="ECO:0000313" key="2">
    <source>
        <dbReference type="Proteomes" id="UP000242561"/>
    </source>
</evidence>
<evidence type="ECO:0008006" key="3">
    <source>
        <dbReference type="Google" id="ProtNLM"/>
    </source>
</evidence>
<evidence type="ECO:0000313" key="1">
    <source>
        <dbReference type="EMBL" id="APG62375.1"/>
    </source>
</evidence>
<dbReference type="RefSeq" id="WP_072559026.1">
    <property type="nucleotide sequence ID" value="NZ_CP018154.1"/>
</dbReference>